<dbReference type="RefSeq" id="WP_379918726.1">
    <property type="nucleotide sequence ID" value="NZ_JBHUDD010000159.1"/>
</dbReference>
<dbReference type="EMBL" id="JBHUDD010000159">
    <property type="protein sequence ID" value="MFD1511484.1"/>
    <property type="molecule type" value="Genomic_DNA"/>
</dbReference>
<evidence type="ECO:0000313" key="2">
    <source>
        <dbReference type="Proteomes" id="UP001597186"/>
    </source>
</evidence>
<evidence type="ECO:0000313" key="1">
    <source>
        <dbReference type="EMBL" id="MFD1511484.1"/>
    </source>
</evidence>
<proteinExistence type="predicted"/>
<reference evidence="2" key="1">
    <citation type="journal article" date="2019" name="Int. J. Syst. Evol. Microbiol.">
        <title>The Global Catalogue of Microorganisms (GCM) 10K type strain sequencing project: providing services to taxonomists for standard genome sequencing and annotation.</title>
        <authorList>
            <consortium name="The Broad Institute Genomics Platform"/>
            <consortium name="The Broad Institute Genome Sequencing Center for Infectious Disease"/>
            <person name="Wu L."/>
            <person name="Ma J."/>
        </authorList>
    </citation>
    <scope>NUCLEOTIDE SEQUENCE [LARGE SCALE GENOMIC DNA]</scope>
    <source>
        <strain evidence="2">CGMCC 1.12477</strain>
    </source>
</reference>
<accession>A0ABW4ENG6</accession>
<protein>
    <submittedName>
        <fullName evidence="1">Glycosyltransferase</fullName>
    </submittedName>
</protein>
<organism evidence="1 2">
    <name type="scientific">Lacimonas salitolerans</name>
    <dbReference type="NCBI Taxonomy" id="1323750"/>
    <lineage>
        <taxon>Bacteria</taxon>
        <taxon>Pseudomonadati</taxon>
        <taxon>Pseudomonadota</taxon>
        <taxon>Alphaproteobacteria</taxon>
        <taxon>Rhodobacterales</taxon>
        <taxon>Paracoccaceae</taxon>
        <taxon>Lacimonas</taxon>
    </lineage>
</organism>
<dbReference type="InterPro" id="IPR021466">
    <property type="entry name" value="Put_rhamnosyl_transferase"/>
</dbReference>
<dbReference type="Proteomes" id="UP001597186">
    <property type="component" value="Unassembled WGS sequence"/>
</dbReference>
<keyword evidence="2" id="KW-1185">Reference proteome</keyword>
<dbReference type="Pfam" id="PF11316">
    <property type="entry name" value="Rhamno_transf"/>
    <property type="match status" value="1"/>
</dbReference>
<gene>
    <name evidence="1" type="ORF">ACFTOW_19035</name>
</gene>
<name>A0ABW4ENG6_9RHOB</name>
<sequence>MSLRVQALGLCRWNYPSAPGAFQRDAKGGLAAIRADLYDPARLELRLFYLEHVVLPPLRAQTDPDFTVILLMGDRLPGEARGRVLNLIADIPQIRPVFAPEGQPHQEICRRVMQESREGDARAVAEFRIDDDDAVAVDFIERTRDMFTRIKALFRSGGKLALDFNRGYILRTEHDGITLQPVTTRYWTPALVVYQRPQSDQSLLDFNHAQMWKRIPTVTFPKVPMYLRGAHGGNDSSVAHSPHNAEEAWHDEAKLPQTLHERFAFDLPGAQAAWLRLLHGG</sequence>
<comment type="caution">
    <text evidence="1">The sequence shown here is derived from an EMBL/GenBank/DDBJ whole genome shotgun (WGS) entry which is preliminary data.</text>
</comment>